<protein>
    <submittedName>
        <fullName evidence="2">Uncharacterized protein</fullName>
    </submittedName>
</protein>
<feature type="region of interest" description="Disordered" evidence="1">
    <location>
        <begin position="1"/>
        <end position="54"/>
    </location>
</feature>
<dbReference type="AlphaFoldDB" id="G3I0R2"/>
<dbReference type="InParanoid" id="G3I0R2"/>
<sequence length="54" mass="5956">MRESRRTNGAPLKNHAQTKLVFPGQNPGFTLKATGPSFFPQPVQRYPGNTLTSL</sequence>
<evidence type="ECO:0000313" key="2">
    <source>
        <dbReference type="EMBL" id="EGW07126.1"/>
    </source>
</evidence>
<dbReference type="EMBL" id="JH001027">
    <property type="protein sequence ID" value="EGW07126.1"/>
    <property type="molecule type" value="Genomic_DNA"/>
</dbReference>
<name>G3I0R2_CRIGR</name>
<reference evidence="3" key="1">
    <citation type="journal article" date="2011" name="Nat. Biotechnol.">
        <title>The genomic sequence of the Chinese hamster ovary (CHO)-K1 cell line.</title>
        <authorList>
            <person name="Xu X."/>
            <person name="Nagarajan H."/>
            <person name="Lewis N.E."/>
            <person name="Pan S."/>
            <person name="Cai Z."/>
            <person name="Liu X."/>
            <person name="Chen W."/>
            <person name="Xie M."/>
            <person name="Wang W."/>
            <person name="Hammond S."/>
            <person name="Andersen M.R."/>
            <person name="Neff N."/>
            <person name="Passarelli B."/>
            <person name="Koh W."/>
            <person name="Fan H.C."/>
            <person name="Wang J."/>
            <person name="Gui Y."/>
            <person name="Lee K.H."/>
            <person name="Betenbaugh M.J."/>
            <person name="Quake S.R."/>
            <person name="Famili I."/>
            <person name="Palsson B.O."/>
            <person name="Wang J."/>
        </authorList>
    </citation>
    <scope>NUCLEOTIDE SEQUENCE [LARGE SCALE GENOMIC DNA]</scope>
    <source>
        <strain evidence="3">CHO K1 cell line</strain>
    </source>
</reference>
<gene>
    <name evidence="2" type="ORF">I79_016951</name>
</gene>
<organism evidence="2 3">
    <name type="scientific">Cricetulus griseus</name>
    <name type="common">Chinese hamster</name>
    <name type="synonym">Cricetulus barabensis griseus</name>
    <dbReference type="NCBI Taxonomy" id="10029"/>
    <lineage>
        <taxon>Eukaryota</taxon>
        <taxon>Metazoa</taxon>
        <taxon>Chordata</taxon>
        <taxon>Craniata</taxon>
        <taxon>Vertebrata</taxon>
        <taxon>Euteleostomi</taxon>
        <taxon>Mammalia</taxon>
        <taxon>Eutheria</taxon>
        <taxon>Euarchontoglires</taxon>
        <taxon>Glires</taxon>
        <taxon>Rodentia</taxon>
        <taxon>Myomorpha</taxon>
        <taxon>Muroidea</taxon>
        <taxon>Cricetidae</taxon>
        <taxon>Cricetinae</taxon>
        <taxon>Cricetulus</taxon>
    </lineage>
</organism>
<accession>G3I0R2</accession>
<evidence type="ECO:0000313" key="3">
    <source>
        <dbReference type="Proteomes" id="UP000001075"/>
    </source>
</evidence>
<dbReference type="Proteomes" id="UP000001075">
    <property type="component" value="Unassembled WGS sequence"/>
</dbReference>
<evidence type="ECO:0000256" key="1">
    <source>
        <dbReference type="SAM" id="MobiDB-lite"/>
    </source>
</evidence>
<proteinExistence type="predicted"/>